<dbReference type="OrthoDB" id="7929427at2"/>
<evidence type="ECO:0000313" key="4">
    <source>
        <dbReference type="EMBL" id="KPP91875.1"/>
    </source>
</evidence>
<evidence type="ECO:0000313" key="6">
    <source>
        <dbReference type="Proteomes" id="UP000182045"/>
    </source>
</evidence>
<evidence type="ECO:0000256" key="1">
    <source>
        <dbReference type="SAM" id="MobiDB-lite"/>
    </source>
</evidence>
<keyword evidence="2" id="KW-0732">Signal</keyword>
<evidence type="ECO:0000256" key="2">
    <source>
        <dbReference type="SAM" id="SignalP"/>
    </source>
</evidence>
<evidence type="ECO:0000313" key="3">
    <source>
        <dbReference type="EMBL" id="CUX82368.1"/>
    </source>
</evidence>
<dbReference type="PATRIC" id="fig|1666912.4.peg.1507"/>
<dbReference type="EMBL" id="LJSG01000013">
    <property type="protein sequence ID" value="KPP91875.1"/>
    <property type="molecule type" value="Genomic_DNA"/>
</dbReference>
<gene>
    <name evidence="3" type="ORF">Ga0058931_2333</name>
    <name evidence="4" type="ORF">HLUCCA05_01790</name>
</gene>
<organism evidence="4 5">
    <name type="scientific">Roseibaca calidilacus</name>
    <dbReference type="NCBI Taxonomy" id="1666912"/>
    <lineage>
        <taxon>Bacteria</taxon>
        <taxon>Pseudomonadati</taxon>
        <taxon>Pseudomonadota</taxon>
        <taxon>Alphaproteobacteria</taxon>
        <taxon>Rhodobacterales</taxon>
        <taxon>Paracoccaceae</taxon>
        <taxon>Roseinatronobacter</taxon>
    </lineage>
</organism>
<evidence type="ECO:0000313" key="5">
    <source>
        <dbReference type="Proteomes" id="UP000050413"/>
    </source>
</evidence>
<evidence type="ECO:0008006" key="7">
    <source>
        <dbReference type="Google" id="ProtNLM"/>
    </source>
</evidence>
<dbReference type="STRING" id="1666912.Ga0058931_2333"/>
<reference evidence="3 6" key="2">
    <citation type="submission" date="2016-01" db="EMBL/GenBank/DDBJ databases">
        <authorList>
            <person name="Varghese N."/>
        </authorList>
    </citation>
    <scope>NUCLEOTIDE SEQUENCE [LARGE SCALE GENOMIC DNA]</scope>
    <source>
        <strain evidence="3 6">HL-91</strain>
    </source>
</reference>
<dbReference type="EMBL" id="FBYC01000004">
    <property type="protein sequence ID" value="CUX82368.1"/>
    <property type="molecule type" value="Genomic_DNA"/>
</dbReference>
<accession>A0A0P7YND0</accession>
<reference evidence="4 5" key="1">
    <citation type="submission" date="2015-09" db="EMBL/GenBank/DDBJ databases">
        <title>Identification and resolution of microdiversity through metagenomic sequencing of parallel consortia.</title>
        <authorList>
            <person name="Nelson W.C."/>
            <person name="Romine M.F."/>
            <person name="Lindemann S.R."/>
        </authorList>
    </citation>
    <scope>NUCLEOTIDE SEQUENCE [LARGE SCALE GENOMIC DNA]</scope>
    <source>
        <strain evidence="4">HL-91</strain>
    </source>
</reference>
<sequence>MSVRIGALVLAMVLPGAAQAQPGAPLSAIDWLEQALTQPIGPTAPPRAPGPQSVPPLGGLDGFSPVPPAEDGPITARPLTQATLDSTGLFAAARIGLPQDIWGQSPLRTLTDAIAAQTPDMVPAAQRLLLRLLVAEFAPPRLTTKDMAGQLLAARLDKLIEIGALEQATQLLEAAPNKTAALNARAFDIALLLGEEDRACARLQGQLFAEGGEAARIFCLARQGEWQSAYAALGAARALGGIAPPDADLLARFLEEEDATPSLDPPADLTPMSWRILEALGEPVGTGSLPVAFAHADLRGTSGWRAQIDAAERLTRTGVMQPGRLAGIYTQRRAAASGGVWDRVRAVQALDDALGTAESGAIGTALLRAWPLFEQVDLDRAFARIFAEPLAPHDLTGSAATLQWKILLLAETRLDRAAQIAPDTSTGQLAMALAMGENLPETDLPGLGQAITAGFTAAPLPPPQSLWLEGNQRGRLLLDALGQIATATQGDMRAAERGLSALVALGLTRDARQIALELLLLDRRG</sequence>
<dbReference type="RefSeq" id="WP_072246478.1">
    <property type="nucleotide sequence ID" value="NZ_FBYC01000004.1"/>
</dbReference>
<feature type="chain" id="PRO_5010204884" description="Antifreeze glycopeptide polyprotein" evidence="2">
    <location>
        <begin position="21"/>
        <end position="525"/>
    </location>
</feature>
<name>A0A0P7YND0_9RHOB</name>
<dbReference type="Proteomes" id="UP000182045">
    <property type="component" value="Unassembled WGS sequence"/>
</dbReference>
<feature type="region of interest" description="Disordered" evidence="1">
    <location>
        <begin position="38"/>
        <end position="75"/>
    </location>
</feature>
<comment type="caution">
    <text evidence="4">The sequence shown here is derived from an EMBL/GenBank/DDBJ whole genome shotgun (WGS) entry which is preliminary data.</text>
</comment>
<feature type="signal peptide" evidence="2">
    <location>
        <begin position="1"/>
        <end position="20"/>
    </location>
</feature>
<proteinExistence type="predicted"/>
<feature type="compositionally biased region" description="Pro residues" evidence="1">
    <location>
        <begin position="42"/>
        <end position="54"/>
    </location>
</feature>
<dbReference type="AlphaFoldDB" id="A0A0P7YND0"/>
<protein>
    <recommendedName>
        <fullName evidence="7">Antifreeze glycopeptide polyprotein</fullName>
    </recommendedName>
</protein>
<keyword evidence="6" id="KW-1185">Reference proteome</keyword>
<dbReference type="Proteomes" id="UP000050413">
    <property type="component" value="Unassembled WGS sequence"/>
</dbReference>